<dbReference type="SUPFAM" id="SSF82171">
    <property type="entry name" value="DPP6 N-terminal domain-like"/>
    <property type="match status" value="1"/>
</dbReference>
<dbReference type="EMBL" id="WHNX01000016">
    <property type="protein sequence ID" value="MPW26327.1"/>
    <property type="molecule type" value="Genomic_DNA"/>
</dbReference>
<reference evidence="1 2" key="1">
    <citation type="submission" date="2019-10" db="EMBL/GenBank/DDBJ databases">
        <title>Alkalibaculum tamaniensis sp.nov., a new alkaliphilic acetogen, isolated on methoxylated aromatics from a mud volcano.</title>
        <authorList>
            <person name="Khomyakova M.A."/>
            <person name="Merkel A.Y."/>
            <person name="Bonch-Osmolovskaya E.A."/>
            <person name="Slobodkin A.I."/>
        </authorList>
    </citation>
    <scope>NUCLEOTIDE SEQUENCE [LARGE SCALE GENOMIC DNA]</scope>
    <source>
        <strain evidence="1 2">M08DMB</strain>
    </source>
</reference>
<dbReference type="RefSeq" id="WP_152804725.1">
    <property type="nucleotide sequence ID" value="NZ_WHNX01000016.1"/>
</dbReference>
<comment type="caution">
    <text evidence="1">The sequence shown here is derived from an EMBL/GenBank/DDBJ whole genome shotgun (WGS) entry which is preliminary data.</text>
</comment>
<evidence type="ECO:0008006" key="3">
    <source>
        <dbReference type="Google" id="ProtNLM"/>
    </source>
</evidence>
<organism evidence="1 2">
    <name type="scientific">Alkalibaculum sporogenes</name>
    <dbReference type="NCBI Taxonomy" id="2655001"/>
    <lineage>
        <taxon>Bacteria</taxon>
        <taxon>Bacillati</taxon>
        <taxon>Bacillota</taxon>
        <taxon>Clostridia</taxon>
        <taxon>Eubacteriales</taxon>
        <taxon>Eubacteriaceae</taxon>
        <taxon>Alkalibaculum</taxon>
    </lineage>
</organism>
<gene>
    <name evidence="1" type="ORF">GC105_11055</name>
</gene>
<dbReference type="Proteomes" id="UP000440004">
    <property type="component" value="Unassembled WGS sequence"/>
</dbReference>
<sequence length="376" mass="43300">MKIKKIYLIVIISGIMLLSSCFNEEIENKTDDIIENEQIEDYNTIFESVELENNEDYNIHRITQDGTLLEILNNKNILISKDNNNLVVYNTKNQDENIIAEEAWNATVSIDKSIISYEKEDGIYVSSINGNDSILVYSLNDEITRNFIISSDSKSILIQTIKDDEFQNKIVDLEGNVKELNITENDDFIITKLIYFRNNRLYATAQIKKDKIDVNDEELIKTTDLIRLDTNTGAVKNITNMSPQDQTYLLDIYDEDKLLIKIEETTVDDDGINVKNSIKRVNLSNGGIYSTRIDIADTTVIKILDRETEYIWLEEPIEYDIKFPNKLEIKYRNNKGVVDTIGSITSGIPSTIFVQDNDIYFNSNGDIYIIDMLNRE</sequence>
<protein>
    <recommendedName>
        <fullName evidence="3">Lipoprotein</fullName>
    </recommendedName>
</protein>
<evidence type="ECO:0000313" key="1">
    <source>
        <dbReference type="EMBL" id="MPW26327.1"/>
    </source>
</evidence>
<proteinExistence type="predicted"/>
<evidence type="ECO:0000313" key="2">
    <source>
        <dbReference type="Proteomes" id="UP000440004"/>
    </source>
</evidence>
<name>A0A6A7KAW4_9FIRM</name>
<accession>A0A6A7KAW4</accession>
<keyword evidence="2" id="KW-1185">Reference proteome</keyword>
<dbReference type="AlphaFoldDB" id="A0A6A7KAW4"/>
<dbReference type="PROSITE" id="PS51257">
    <property type="entry name" value="PROKAR_LIPOPROTEIN"/>
    <property type="match status" value="1"/>
</dbReference>